<dbReference type="RefSeq" id="WP_097904130.1">
    <property type="nucleotide sequence ID" value="NZ_NVLK01000026.1"/>
</dbReference>
<dbReference type="PANTHER" id="PTHR47505:SF1">
    <property type="entry name" value="DNA UTILIZATION PROTEIN YHGH"/>
    <property type="match status" value="1"/>
</dbReference>
<keyword evidence="3" id="KW-0328">Glycosyltransferase</keyword>
<proteinExistence type="inferred from homology"/>
<dbReference type="Gene3D" id="3.40.50.2020">
    <property type="match status" value="1"/>
</dbReference>
<dbReference type="Proteomes" id="UP000220006">
    <property type="component" value="Unassembled WGS sequence"/>
</dbReference>
<comment type="caution">
    <text evidence="3">The sequence shown here is derived from an EMBL/GenBank/DDBJ whole genome shotgun (WGS) entry which is preliminary data.</text>
</comment>
<gene>
    <name evidence="3" type="ORF">COM96_12835</name>
</gene>
<feature type="domain" description="Phosphoribosyltransferase" evidence="2">
    <location>
        <begin position="142"/>
        <end position="233"/>
    </location>
</feature>
<dbReference type="InterPro" id="IPR029057">
    <property type="entry name" value="PRTase-like"/>
</dbReference>
<keyword evidence="3" id="KW-0808">Transferase</keyword>
<name>A0A2A7HX90_BACCE</name>
<dbReference type="PANTHER" id="PTHR47505">
    <property type="entry name" value="DNA UTILIZATION PROTEIN YHGH"/>
    <property type="match status" value="1"/>
</dbReference>
<dbReference type="InterPro" id="IPR000836">
    <property type="entry name" value="PRTase_dom"/>
</dbReference>
<reference evidence="3 4" key="1">
    <citation type="submission" date="2017-09" db="EMBL/GenBank/DDBJ databases">
        <title>Large-scale bioinformatics analysis of Bacillus genomes uncovers conserved roles of natural products in bacterial physiology.</title>
        <authorList>
            <consortium name="Agbiome Team Llc"/>
            <person name="Bleich R.M."/>
            <person name="Grubbs K.J."/>
            <person name="Santa Maria K.C."/>
            <person name="Allen S.E."/>
            <person name="Farag S."/>
            <person name="Shank E.A."/>
            <person name="Bowers A."/>
        </authorList>
    </citation>
    <scope>NUCLEOTIDE SEQUENCE [LARGE SCALE GENOMIC DNA]</scope>
    <source>
        <strain evidence="3 4">AFS096845</strain>
    </source>
</reference>
<dbReference type="InterPro" id="IPR051910">
    <property type="entry name" value="ComF/GntX_DNA_util-trans"/>
</dbReference>
<dbReference type="AlphaFoldDB" id="A0A2A7HX90"/>
<organism evidence="3 4">
    <name type="scientific">Bacillus cereus</name>
    <dbReference type="NCBI Taxonomy" id="1396"/>
    <lineage>
        <taxon>Bacteria</taxon>
        <taxon>Bacillati</taxon>
        <taxon>Bacillota</taxon>
        <taxon>Bacilli</taxon>
        <taxon>Bacillales</taxon>
        <taxon>Bacillaceae</taxon>
        <taxon>Bacillus</taxon>
        <taxon>Bacillus cereus group</taxon>
    </lineage>
</organism>
<evidence type="ECO:0000313" key="4">
    <source>
        <dbReference type="Proteomes" id="UP000220006"/>
    </source>
</evidence>
<dbReference type="SUPFAM" id="SSF53271">
    <property type="entry name" value="PRTase-like"/>
    <property type="match status" value="1"/>
</dbReference>
<evidence type="ECO:0000313" key="3">
    <source>
        <dbReference type="EMBL" id="PEC21443.1"/>
    </source>
</evidence>
<evidence type="ECO:0000256" key="1">
    <source>
        <dbReference type="ARBA" id="ARBA00008007"/>
    </source>
</evidence>
<dbReference type="Pfam" id="PF00156">
    <property type="entry name" value="Pribosyltran"/>
    <property type="match status" value="1"/>
</dbReference>
<dbReference type="EMBL" id="NVLK01000026">
    <property type="protein sequence ID" value="PEC21443.1"/>
    <property type="molecule type" value="Genomic_DNA"/>
</dbReference>
<accession>A0A2A7HX90</accession>
<comment type="similarity">
    <text evidence="1">Belongs to the ComF/GntX family.</text>
</comment>
<protein>
    <submittedName>
        <fullName evidence="3">Amidophosphoribosyltransferase</fullName>
    </submittedName>
</protein>
<dbReference type="GO" id="GO:0016757">
    <property type="term" value="F:glycosyltransferase activity"/>
    <property type="evidence" value="ECO:0007669"/>
    <property type="project" value="UniProtKB-KW"/>
</dbReference>
<dbReference type="CDD" id="cd06223">
    <property type="entry name" value="PRTases_typeI"/>
    <property type="match status" value="1"/>
</dbReference>
<evidence type="ECO:0000259" key="2">
    <source>
        <dbReference type="Pfam" id="PF00156"/>
    </source>
</evidence>
<sequence>MHCLLCDEYILETVSWNTFFVKFHKKYMCDRCERKLSYIVGEICRECGRSLANLPAEYKENDICLDCVRWMNEEGYRSFKNRSLYMYDDEMKEILAQFKFRGDAELVHIFHWPFRGLFQKYFQNVSTVIAVPLSREREYERGFNQAELLATCLPVSISYPSLNRRETEKQSKKTRKERLSGSNPFYFQGEERFHGQHILLVDDVYTTGITVRQIGSLLYDRGAREVSSLTLCRS</sequence>